<gene>
    <name evidence="2" type="ORF">LX32DRAFT_645673</name>
</gene>
<keyword evidence="1" id="KW-0472">Membrane</keyword>
<comment type="caution">
    <text evidence="2">The sequence shown here is derived from an EMBL/GenBank/DDBJ whole genome shotgun (WGS) entry which is preliminary data.</text>
</comment>
<accession>A0AAD9H4E8</accession>
<dbReference type="Proteomes" id="UP001232148">
    <property type="component" value="Unassembled WGS sequence"/>
</dbReference>
<evidence type="ECO:0000313" key="2">
    <source>
        <dbReference type="EMBL" id="KAK2022250.1"/>
    </source>
</evidence>
<keyword evidence="1" id="KW-1133">Transmembrane helix</keyword>
<keyword evidence="1" id="KW-0812">Transmembrane</keyword>
<protein>
    <submittedName>
        <fullName evidence="2">Uncharacterized protein</fullName>
    </submittedName>
</protein>
<keyword evidence="3" id="KW-1185">Reference proteome</keyword>
<organism evidence="2 3">
    <name type="scientific">Colletotrichum zoysiae</name>
    <dbReference type="NCBI Taxonomy" id="1216348"/>
    <lineage>
        <taxon>Eukaryota</taxon>
        <taxon>Fungi</taxon>
        <taxon>Dikarya</taxon>
        <taxon>Ascomycota</taxon>
        <taxon>Pezizomycotina</taxon>
        <taxon>Sordariomycetes</taxon>
        <taxon>Hypocreomycetidae</taxon>
        <taxon>Glomerellales</taxon>
        <taxon>Glomerellaceae</taxon>
        <taxon>Colletotrichum</taxon>
        <taxon>Colletotrichum graminicola species complex</taxon>
    </lineage>
</organism>
<feature type="transmembrane region" description="Helical" evidence="1">
    <location>
        <begin position="30"/>
        <end position="47"/>
    </location>
</feature>
<sequence>MEGAARLDSLDGEGDDRSKCKRANDHLTGMRANVVVVVVVVGQRLLLARRRRRPRPRPRRR</sequence>
<evidence type="ECO:0000313" key="3">
    <source>
        <dbReference type="Proteomes" id="UP001232148"/>
    </source>
</evidence>
<evidence type="ECO:0000256" key="1">
    <source>
        <dbReference type="SAM" id="Phobius"/>
    </source>
</evidence>
<name>A0AAD9H4E8_9PEZI</name>
<dbReference type="EMBL" id="MU843052">
    <property type="protein sequence ID" value="KAK2022250.1"/>
    <property type="molecule type" value="Genomic_DNA"/>
</dbReference>
<reference evidence="2" key="1">
    <citation type="submission" date="2021-06" db="EMBL/GenBank/DDBJ databases">
        <title>Comparative genomics, transcriptomics and evolutionary studies reveal genomic signatures of adaptation to plant cell wall in hemibiotrophic fungi.</title>
        <authorList>
            <consortium name="DOE Joint Genome Institute"/>
            <person name="Baroncelli R."/>
            <person name="Diaz J.F."/>
            <person name="Benocci T."/>
            <person name="Peng M."/>
            <person name="Battaglia E."/>
            <person name="Haridas S."/>
            <person name="Andreopoulos W."/>
            <person name="Labutti K."/>
            <person name="Pangilinan J."/>
            <person name="Floch G.L."/>
            <person name="Makela M.R."/>
            <person name="Henrissat B."/>
            <person name="Grigoriev I.V."/>
            <person name="Crouch J.A."/>
            <person name="De Vries R.P."/>
            <person name="Sukno S.A."/>
            <person name="Thon M.R."/>
        </authorList>
    </citation>
    <scope>NUCLEOTIDE SEQUENCE</scope>
    <source>
        <strain evidence="2">MAFF235873</strain>
    </source>
</reference>
<proteinExistence type="predicted"/>
<dbReference type="AlphaFoldDB" id="A0AAD9H4E8"/>